<dbReference type="RefSeq" id="WP_081150321.1">
    <property type="nucleotide sequence ID" value="NZ_LVYD01000055.1"/>
</dbReference>
<evidence type="ECO:0008006" key="3">
    <source>
        <dbReference type="Google" id="ProtNLM"/>
    </source>
</evidence>
<name>A0A1V9FU29_9BACT</name>
<reference evidence="1 2" key="1">
    <citation type="submission" date="2016-03" db="EMBL/GenBank/DDBJ databases">
        <title>Niastella vici sp. nov., isolated from farmland soil.</title>
        <authorList>
            <person name="Chen L."/>
            <person name="Wang D."/>
            <person name="Yang S."/>
            <person name="Wang G."/>
        </authorList>
    </citation>
    <scope>NUCLEOTIDE SEQUENCE [LARGE SCALE GENOMIC DNA]</scope>
    <source>
        <strain evidence="1 2">DJ57</strain>
    </source>
</reference>
<accession>A0A1V9FU29</accession>
<dbReference type="OrthoDB" id="626665at2"/>
<dbReference type="Proteomes" id="UP000192796">
    <property type="component" value="Unassembled WGS sequence"/>
</dbReference>
<dbReference type="NCBIfam" id="TIGR03519">
    <property type="entry name" value="T9SS_PorP_fam"/>
    <property type="match status" value="1"/>
</dbReference>
<dbReference type="AlphaFoldDB" id="A0A1V9FU29"/>
<gene>
    <name evidence="1" type="ORF">A3860_30775</name>
</gene>
<dbReference type="STRING" id="1703345.A3860_30775"/>
<dbReference type="EMBL" id="LVYD01000055">
    <property type="protein sequence ID" value="OQP61853.1"/>
    <property type="molecule type" value="Genomic_DNA"/>
</dbReference>
<sequence length="339" mass="37798">MKKLLALYCVVASIQVAYPQQKPHYTQYILNQYILNPALTGIENYTDVKLSHRHQWAGLQDAPVTSYLTIHTPLNKKDYRTTATSFDVPGENPRGKRYWEEYTAAEPHHGVGLQVINDRTGPLNYFSAYATYAYHIGISVRTSLAAGFGAGFTNISLNSNKLDFGNVQVDPAVYNNGLTNTMKPDFMAGVYLYSADYFVGLSAQQIIPQKISFSDNAVKTSNGKMVPHVFATAGYRFLLGEDFNLIPSIMVKYVQPMPTQIDLNAKLQYRDVVWLGGGYRLNDGFAAMIGLNISHKVNIGYSYDYTTSGLNIVSKGTHEFMVGFLLGNKYDDGCPKNVW</sequence>
<evidence type="ECO:0000313" key="2">
    <source>
        <dbReference type="Proteomes" id="UP000192796"/>
    </source>
</evidence>
<dbReference type="InterPro" id="IPR019861">
    <property type="entry name" value="PorP/SprF_Bacteroidetes"/>
</dbReference>
<dbReference type="Pfam" id="PF11751">
    <property type="entry name" value="PorP_SprF"/>
    <property type="match status" value="1"/>
</dbReference>
<organism evidence="1 2">
    <name type="scientific">Niastella vici</name>
    <dbReference type="NCBI Taxonomy" id="1703345"/>
    <lineage>
        <taxon>Bacteria</taxon>
        <taxon>Pseudomonadati</taxon>
        <taxon>Bacteroidota</taxon>
        <taxon>Chitinophagia</taxon>
        <taxon>Chitinophagales</taxon>
        <taxon>Chitinophagaceae</taxon>
        <taxon>Niastella</taxon>
    </lineage>
</organism>
<protein>
    <recommendedName>
        <fullName evidence="3">Type IX secretion system membrane protein PorP/SprF</fullName>
    </recommendedName>
</protein>
<proteinExistence type="predicted"/>
<evidence type="ECO:0000313" key="1">
    <source>
        <dbReference type="EMBL" id="OQP61853.1"/>
    </source>
</evidence>
<comment type="caution">
    <text evidence="1">The sequence shown here is derived from an EMBL/GenBank/DDBJ whole genome shotgun (WGS) entry which is preliminary data.</text>
</comment>
<keyword evidence="2" id="KW-1185">Reference proteome</keyword>